<dbReference type="Proteomes" id="UP001362999">
    <property type="component" value="Unassembled WGS sequence"/>
</dbReference>
<sequence length="128" mass="14388">MRWRLTGSHRTLLAAAGGFIQRGLHAPSSSLVYFKASSGLTTNLRAVRDWLGSIDFARRHRVLVLSLHIPRVRTLSLHGCGWNSEEALTLRCLAAYLRCSYDLLDPPQCLHAERRETAADDHRVGRVI</sequence>
<comment type="caution">
    <text evidence="1">The sequence shown here is derived from an EMBL/GenBank/DDBJ whole genome shotgun (WGS) entry which is preliminary data.</text>
</comment>
<gene>
    <name evidence="1" type="ORF">R3P38DRAFT_3228444</name>
</gene>
<evidence type="ECO:0000313" key="1">
    <source>
        <dbReference type="EMBL" id="KAK6988830.1"/>
    </source>
</evidence>
<name>A0AAV9ZQI5_9AGAR</name>
<reference evidence="1 2" key="1">
    <citation type="journal article" date="2024" name="J Genomics">
        <title>Draft genome sequencing and assembly of Favolaschia claudopus CIRM-BRFM 2984 isolated from oak limbs.</title>
        <authorList>
            <person name="Navarro D."/>
            <person name="Drula E."/>
            <person name="Chaduli D."/>
            <person name="Cazenave R."/>
            <person name="Ahrendt S."/>
            <person name="Wang J."/>
            <person name="Lipzen A."/>
            <person name="Daum C."/>
            <person name="Barry K."/>
            <person name="Grigoriev I.V."/>
            <person name="Favel A."/>
            <person name="Rosso M.N."/>
            <person name="Martin F."/>
        </authorList>
    </citation>
    <scope>NUCLEOTIDE SEQUENCE [LARGE SCALE GENOMIC DNA]</scope>
    <source>
        <strain evidence="1 2">CIRM-BRFM 2984</strain>
    </source>
</reference>
<keyword evidence="2" id="KW-1185">Reference proteome</keyword>
<dbReference type="EMBL" id="JAWWNJ010000120">
    <property type="protein sequence ID" value="KAK6988830.1"/>
    <property type="molecule type" value="Genomic_DNA"/>
</dbReference>
<evidence type="ECO:0000313" key="2">
    <source>
        <dbReference type="Proteomes" id="UP001362999"/>
    </source>
</evidence>
<proteinExistence type="predicted"/>
<dbReference type="AlphaFoldDB" id="A0AAV9ZQI5"/>
<organism evidence="1 2">
    <name type="scientific">Favolaschia claudopus</name>
    <dbReference type="NCBI Taxonomy" id="2862362"/>
    <lineage>
        <taxon>Eukaryota</taxon>
        <taxon>Fungi</taxon>
        <taxon>Dikarya</taxon>
        <taxon>Basidiomycota</taxon>
        <taxon>Agaricomycotina</taxon>
        <taxon>Agaricomycetes</taxon>
        <taxon>Agaricomycetidae</taxon>
        <taxon>Agaricales</taxon>
        <taxon>Marasmiineae</taxon>
        <taxon>Mycenaceae</taxon>
        <taxon>Favolaschia</taxon>
    </lineage>
</organism>
<protein>
    <submittedName>
        <fullName evidence="1">Uncharacterized protein</fullName>
    </submittedName>
</protein>
<accession>A0AAV9ZQI5</accession>